<protein>
    <submittedName>
        <fullName evidence="1">Uncharacterized protein</fullName>
    </submittedName>
</protein>
<proteinExistence type="predicted"/>
<comment type="caution">
    <text evidence="1">The sequence shown here is derived from an EMBL/GenBank/DDBJ whole genome shotgun (WGS) entry which is preliminary data.</text>
</comment>
<organism evidence="1 2">
    <name type="scientific">Hohenbuehelia grisea</name>
    <dbReference type="NCBI Taxonomy" id="104357"/>
    <lineage>
        <taxon>Eukaryota</taxon>
        <taxon>Fungi</taxon>
        <taxon>Dikarya</taxon>
        <taxon>Basidiomycota</taxon>
        <taxon>Agaricomycotina</taxon>
        <taxon>Agaricomycetes</taxon>
        <taxon>Agaricomycetidae</taxon>
        <taxon>Agaricales</taxon>
        <taxon>Pleurotineae</taxon>
        <taxon>Pleurotaceae</taxon>
        <taxon>Hohenbuehelia</taxon>
    </lineage>
</organism>
<dbReference type="Proteomes" id="UP001556367">
    <property type="component" value="Unassembled WGS sequence"/>
</dbReference>
<dbReference type="EMBL" id="JASNQZ010000015">
    <property type="protein sequence ID" value="KAL0947527.1"/>
    <property type="molecule type" value="Genomic_DNA"/>
</dbReference>
<name>A0ABR3IW54_9AGAR</name>
<keyword evidence="2" id="KW-1185">Reference proteome</keyword>
<accession>A0ABR3IW54</accession>
<evidence type="ECO:0000313" key="2">
    <source>
        <dbReference type="Proteomes" id="UP001556367"/>
    </source>
</evidence>
<reference evidence="2" key="1">
    <citation type="submission" date="2024-06" db="EMBL/GenBank/DDBJ databases">
        <title>Multi-omics analyses provide insights into the biosynthesis of the anticancer antibiotic pleurotin in Hohenbuehelia grisea.</title>
        <authorList>
            <person name="Weaver J.A."/>
            <person name="Alberti F."/>
        </authorList>
    </citation>
    <scope>NUCLEOTIDE SEQUENCE [LARGE SCALE GENOMIC DNA]</scope>
    <source>
        <strain evidence="2">T-177</strain>
    </source>
</reference>
<evidence type="ECO:0000313" key="1">
    <source>
        <dbReference type="EMBL" id="KAL0947527.1"/>
    </source>
</evidence>
<sequence length="202" mass="22753">MDAFYPLSGESSGTRAQARLRVFSYVNGESRRLSQPMSSNDILVGISNGSFLFVEAAKRCTRLTAIERSVLKTRQETEGKGFWSFYELLVVCPYCEQDIYNVRGASTKRLLASCILDPSWIISRRPFQSCAGMQRAWLVRLRSLSNGRTVTASNERTFKWNSTNNEESFFPACLFGKLPPKSGPLSPRTLPTRIKEIFATTV</sequence>
<gene>
    <name evidence="1" type="ORF">HGRIS_013624</name>
</gene>